<evidence type="ECO:0000313" key="2">
    <source>
        <dbReference type="EMBL" id="MFC4357335.1"/>
    </source>
</evidence>
<protein>
    <submittedName>
        <fullName evidence="2">Luciferase family protein</fullName>
    </submittedName>
</protein>
<reference evidence="2 3" key="1">
    <citation type="journal article" date="2019" name="Int. J. Syst. Evol. Microbiol.">
        <title>The Global Catalogue of Microorganisms (GCM) 10K type strain sequencing project: providing services to taxonomists for standard genome sequencing and annotation.</title>
        <authorList>
            <consortium name="The Broad Institute Genomics Platform"/>
            <consortium name="The Broad Institute Genome Sequencing Center for Infectious Disease"/>
            <person name="Wu L."/>
            <person name="Ma J."/>
        </authorList>
    </citation>
    <scope>NUCLEOTIDE SEQUENCE [LARGE SCALE GENOMIC DNA]</scope>
    <source>
        <strain evidence="2 3">CGMCC 1.12553</strain>
    </source>
</reference>
<comment type="caution">
    <text evidence="2">The sequence shown here is derived from an EMBL/GenBank/DDBJ whole genome shotgun (WGS) entry which is preliminary data.</text>
</comment>
<evidence type="ECO:0000259" key="1">
    <source>
        <dbReference type="Pfam" id="PF17648"/>
    </source>
</evidence>
<dbReference type="Proteomes" id="UP001595921">
    <property type="component" value="Unassembled WGS sequence"/>
</dbReference>
<dbReference type="Pfam" id="PF17648">
    <property type="entry name" value="Luciferase"/>
    <property type="match status" value="1"/>
</dbReference>
<dbReference type="RefSeq" id="WP_267622366.1">
    <property type="nucleotide sequence ID" value="NZ_JAODIW010000006.1"/>
</dbReference>
<sequence length="147" mass="16670">MIRRNSPLVERLIREAGSWPGVTVGDHRFGGTEFLVASREIGHVHGWGMLDVNFLRRLRDVLVDADLTGVHHLLTDSGWTTFMLRTEADYDRARWLLRLSYLYQVSVLQKRADGTEPYAAVDVAAELRKLDPPEAVRAAFERRSAPA</sequence>
<dbReference type="EMBL" id="JBHSDS010000003">
    <property type="protein sequence ID" value="MFC4357335.1"/>
    <property type="molecule type" value="Genomic_DNA"/>
</dbReference>
<feature type="domain" description="Luciferase" evidence="1">
    <location>
        <begin position="39"/>
        <end position="100"/>
    </location>
</feature>
<proteinExistence type="predicted"/>
<keyword evidence="3" id="KW-1185">Reference proteome</keyword>
<accession>A0ABD5P8X0</accession>
<evidence type="ECO:0000313" key="3">
    <source>
        <dbReference type="Proteomes" id="UP001595921"/>
    </source>
</evidence>
<dbReference type="InterPro" id="IPR040841">
    <property type="entry name" value="Luciferase_dom"/>
</dbReference>
<organism evidence="2 3">
    <name type="scientific">Halobium salinum</name>
    <dbReference type="NCBI Taxonomy" id="1364940"/>
    <lineage>
        <taxon>Archaea</taxon>
        <taxon>Methanobacteriati</taxon>
        <taxon>Methanobacteriota</taxon>
        <taxon>Stenosarchaea group</taxon>
        <taxon>Halobacteria</taxon>
        <taxon>Halobacteriales</taxon>
        <taxon>Haloferacaceae</taxon>
        <taxon>Halobium</taxon>
    </lineage>
</organism>
<name>A0ABD5P8X0_9EURY</name>
<gene>
    <name evidence="2" type="ORF">ACFO0N_05150</name>
</gene>
<dbReference type="AlphaFoldDB" id="A0ABD5P8X0"/>